<evidence type="ECO:0000313" key="1">
    <source>
        <dbReference type="EMBL" id="HJA08288.1"/>
    </source>
</evidence>
<reference evidence="1" key="1">
    <citation type="journal article" date="2021" name="PeerJ">
        <title>Extensive microbial diversity within the chicken gut microbiome revealed by metagenomics and culture.</title>
        <authorList>
            <person name="Gilroy R."/>
            <person name="Ravi A."/>
            <person name="Getino M."/>
            <person name="Pursley I."/>
            <person name="Horton D.L."/>
            <person name="Alikhan N.F."/>
            <person name="Baker D."/>
            <person name="Gharbi K."/>
            <person name="Hall N."/>
            <person name="Watson M."/>
            <person name="Adriaenssens E.M."/>
            <person name="Foster-Nyarko E."/>
            <person name="Jarju S."/>
            <person name="Secka A."/>
            <person name="Antonio M."/>
            <person name="Oren A."/>
            <person name="Chaudhuri R.R."/>
            <person name="La Ragione R."/>
            <person name="Hildebrand F."/>
            <person name="Pallen M.J."/>
        </authorList>
    </citation>
    <scope>NUCLEOTIDE SEQUENCE</scope>
    <source>
        <strain evidence="1">CHK186-16707</strain>
    </source>
</reference>
<keyword evidence="1" id="KW-0489">Methyltransferase</keyword>
<dbReference type="SUPFAM" id="SSF52402">
    <property type="entry name" value="Adenine nucleotide alpha hydrolases-like"/>
    <property type="match status" value="1"/>
</dbReference>
<proteinExistence type="predicted"/>
<dbReference type="Gene3D" id="3.40.50.620">
    <property type="entry name" value="HUPs"/>
    <property type="match status" value="1"/>
</dbReference>
<dbReference type="EMBL" id="DXAN01000007">
    <property type="protein sequence ID" value="HJA08288.1"/>
    <property type="molecule type" value="Genomic_DNA"/>
</dbReference>
<dbReference type="AlphaFoldDB" id="A0A9D2HBT6"/>
<sequence>MKHYDGIALFSGGLDSILAARLLTDQGLSIKCLHFVSPFFGKPGRVRHWEKVYGLDIEIVDVGDDYAALLAAGPVYGYGSVLNPCVDCKILMMRRARERMDRHGARFIASGEVLGQRPMSQRRDTLNVIRRDAGVRDLLLRPLCALRLDPTDAEESGLVDRSRLLGISGRGRKDQLELAARMGITDIPTPAGGCMLTEKENARRYWPLLTRLARPGAADYRLSNVGRQLWHGDWWLSVGRNQADNEAFAGLARPGDRLFKAAGFPGPLALGRSAAPERSPWTEEATLAAAALVASYSPKACRAAEAGDGRTPVRVTPAGNDGEARVVNVVPSRDTVFAEPSWEEARVALQALHKASAGHPGRPMNDEE</sequence>
<dbReference type="GO" id="GO:0032259">
    <property type="term" value="P:methylation"/>
    <property type="evidence" value="ECO:0007669"/>
    <property type="project" value="UniProtKB-KW"/>
</dbReference>
<protein>
    <submittedName>
        <fullName evidence="1">tRNA(5-methylaminomethyl-2-thiouridylate) methyltransferase</fullName>
    </submittedName>
</protein>
<keyword evidence="1" id="KW-0808">Transferase</keyword>
<dbReference type="Proteomes" id="UP000824225">
    <property type="component" value="Unassembled WGS sequence"/>
</dbReference>
<comment type="caution">
    <text evidence="1">The sequence shown here is derived from an EMBL/GenBank/DDBJ whole genome shotgun (WGS) entry which is preliminary data.</text>
</comment>
<reference evidence="1" key="2">
    <citation type="submission" date="2021-04" db="EMBL/GenBank/DDBJ databases">
        <authorList>
            <person name="Gilroy R."/>
        </authorList>
    </citation>
    <scope>NUCLEOTIDE SEQUENCE</scope>
    <source>
        <strain evidence="1">CHK186-16707</strain>
    </source>
</reference>
<evidence type="ECO:0000313" key="2">
    <source>
        <dbReference type="Proteomes" id="UP000824225"/>
    </source>
</evidence>
<gene>
    <name evidence="1" type="ORF">H9962_03745</name>
</gene>
<name>A0A9D2HBT6_9BACT</name>
<dbReference type="GO" id="GO:0008168">
    <property type="term" value="F:methyltransferase activity"/>
    <property type="evidence" value="ECO:0007669"/>
    <property type="project" value="UniProtKB-KW"/>
</dbReference>
<accession>A0A9D2HBT6</accession>
<dbReference type="InterPro" id="IPR014729">
    <property type="entry name" value="Rossmann-like_a/b/a_fold"/>
</dbReference>
<organism evidence="1 2">
    <name type="scientific">Candidatus Mailhella merdigallinarum</name>
    <dbReference type="NCBI Taxonomy" id="2838658"/>
    <lineage>
        <taxon>Bacteria</taxon>
        <taxon>Pseudomonadati</taxon>
        <taxon>Thermodesulfobacteriota</taxon>
        <taxon>Desulfovibrionia</taxon>
        <taxon>Desulfovibrionales</taxon>
        <taxon>Desulfovibrionaceae</taxon>
        <taxon>Mailhella</taxon>
    </lineage>
</organism>